<accession>A0ABN5F691</accession>
<dbReference type="SUPFAM" id="SSF50156">
    <property type="entry name" value="PDZ domain-like"/>
    <property type="match status" value="1"/>
</dbReference>
<dbReference type="Proteomes" id="UP000232721">
    <property type="component" value="Chromosome"/>
</dbReference>
<dbReference type="Gene3D" id="2.30.42.10">
    <property type="match status" value="1"/>
</dbReference>
<dbReference type="InterPro" id="IPR041489">
    <property type="entry name" value="PDZ_6"/>
</dbReference>
<dbReference type="Pfam" id="PF13650">
    <property type="entry name" value="Asp_protease_2"/>
    <property type="match status" value="1"/>
</dbReference>
<dbReference type="SUPFAM" id="SSF50630">
    <property type="entry name" value="Acid proteases"/>
    <property type="match status" value="1"/>
</dbReference>
<keyword evidence="4" id="KW-1185">Reference proteome</keyword>
<dbReference type="PROSITE" id="PS50175">
    <property type="entry name" value="ASP_PROT_RETROV"/>
    <property type="match status" value="1"/>
</dbReference>
<dbReference type="InterPro" id="IPR001478">
    <property type="entry name" value="PDZ"/>
</dbReference>
<protein>
    <recommendedName>
        <fullName evidence="2">Peptidase A2 domain-containing protein</fullName>
    </recommendedName>
</protein>
<dbReference type="Gene3D" id="2.40.70.10">
    <property type="entry name" value="Acid Proteases"/>
    <property type="match status" value="1"/>
</dbReference>
<name>A0ABN5F691_9FLAO</name>
<dbReference type="InterPro" id="IPR036034">
    <property type="entry name" value="PDZ_sf"/>
</dbReference>
<organism evidence="3 4">
    <name type="scientific">Polaribacter sejongensis</name>
    <dbReference type="NCBI Taxonomy" id="985043"/>
    <lineage>
        <taxon>Bacteria</taxon>
        <taxon>Pseudomonadati</taxon>
        <taxon>Bacteroidota</taxon>
        <taxon>Flavobacteriia</taxon>
        <taxon>Flavobacteriales</taxon>
        <taxon>Flavobacteriaceae</taxon>
    </lineage>
</organism>
<evidence type="ECO:0000313" key="3">
    <source>
        <dbReference type="EMBL" id="AUC22982.1"/>
    </source>
</evidence>
<feature type="domain" description="Peptidase A2" evidence="2">
    <location>
        <begin position="58"/>
        <end position="95"/>
    </location>
</feature>
<proteinExistence type="predicted"/>
<dbReference type="InterPro" id="IPR001995">
    <property type="entry name" value="Peptidase_A2_cat"/>
</dbReference>
<sequence>MSLIKSYALIIISFLFSLIVYSQPGFTFNEKNKHSQQVSFRLINNLIVIPLEINGKELSFILDTGVNKTILFNLSEKDSIELLNTTRVRLRGLGSGDAVDAIISKENIFKVKNLISKNETVYVILKDYFDLSSKMGTTIHGIIGYNLLKNVIVKINYKTKKINFYNPKNFTYKKCRKCETFPFQFYRKKPFIDASVSLDTLGSSFINVKLLVDLGGSDAMWLFENSKKSIRRPKRFFNDLLGEGLSGPIYGNRSRISKFKMGHFVIESPTVSFLDSLSTHNARKFKERNGSVGGGILSRFKVWIDYPHKKITLKKNGSLSAGFNYNMSGLDVVYNGKQLVKEEIVDKYKNAYNNQMPNKNSISFVTRYSFNFKPSFIIRRVVKNSAAEKAGLLKDDVILKINGKHAHELKIEDIIYKFQERDKKKIRITVERNGVQMKFEFRLIKKI</sequence>
<dbReference type="SMART" id="SM00228">
    <property type="entry name" value="PDZ"/>
    <property type="match status" value="1"/>
</dbReference>
<evidence type="ECO:0000256" key="1">
    <source>
        <dbReference type="ARBA" id="ARBA00022801"/>
    </source>
</evidence>
<dbReference type="InterPro" id="IPR021109">
    <property type="entry name" value="Peptidase_aspartic_dom_sf"/>
</dbReference>
<evidence type="ECO:0000313" key="4">
    <source>
        <dbReference type="Proteomes" id="UP000232721"/>
    </source>
</evidence>
<gene>
    <name evidence="3" type="ORF">BTO15_13170</name>
</gene>
<reference evidence="3 4" key="1">
    <citation type="submission" date="2017-02" db="EMBL/GenBank/DDBJ databases">
        <title>Trade-off between light-utilization and light-protection in marine flavobacteria.</title>
        <authorList>
            <person name="Kumagai Y."/>
            <person name="Yoshizawa S."/>
            <person name="Kogure K."/>
            <person name="Iwasaki W."/>
        </authorList>
    </citation>
    <scope>NUCLEOTIDE SEQUENCE [LARGE SCALE GENOMIC DNA]</scope>
    <source>
        <strain evidence="3 4">KCTC 23670</strain>
    </source>
</reference>
<dbReference type="EMBL" id="CP019336">
    <property type="protein sequence ID" value="AUC22982.1"/>
    <property type="molecule type" value="Genomic_DNA"/>
</dbReference>
<evidence type="ECO:0000259" key="2">
    <source>
        <dbReference type="PROSITE" id="PS50175"/>
    </source>
</evidence>
<keyword evidence="1" id="KW-0378">Hydrolase</keyword>
<dbReference type="Pfam" id="PF17820">
    <property type="entry name" value="PDZ_6"/>
    <property type="match status" value="1"/>
</dbReference>